<reference evidence="7" key="1">
    <citation type="submission" date="2020-09" db="EMBL/GenBank/DDBJ databases">
        <title>Streptomyces grisecoloratus sp. nov., isolated from cotton soil.</title>
        <authorList>
            <person name="Xing L."/>
        </authorList>
    </citation>
    <scope>NUCLEOTIDE SEQUENCE</scope>
    <source>
        <strain evidence="7">TRM S81-3</strain>
    </source>
</reference>
<keyword evidence="3" id="KW-0132">Cell division</keyword>
<proteinExistence type="inferred from homology"/>
<evidence type="ECO:0000313" key="7">
    <source>
        <dbReference type="EMBL" id="MBD0418197.1"/>
    </source>
</evidence>
<organism evidence="7 8">
    <name type="scientific">Streptomyces griseicoloratus</name>
    <dbReference type="NCBI Taxonomy" id="2752516"/>
    <lineage>
        <taxon>Bacteria</taxon>
        <taxon>Bacillati</taxon>
        <taxon>Actinomycetota</taxon>
        <taxon>Actinomycetes</taxon>
        <taxon>Kitasatosporales</taxon>
        <taxon>Streptomycetaceae</taxon>
        <taxon>Streptomyces</taxon>
    </lineage>
</organism>
<dbReference type="InterPro" id="IPR038658">
    <property type="entry name" value="SsgB_sf"/>
</dbReference>
<dbReference type="AlphaFoldDB" id="A0A926L0M6"/>
<comment type="subcellular location">
    <subcellularLocation>
        <location evidence="1">Cell septum</location>
    </subcellularLocation>
</comment>
<evidence type="ECO:0000256" key="3">
    <source>
        <dbReference type="ARBA" id="ARBA00022618"/>
    </source>
</evidence>
<comment type="caution">
    <text evidence="7">The sequence shown here is derived from an EMBL/GenBank/DDBJ whole genome shotgun (WGS) entry which is preliminary data.</text>
</comment>
<dbReference type="GO" id="GO:0000917">
    <property type="term" value="P:division septum assembly"/>
    <property type="evidence" value="ECO:0007669"/>
    <property type="project" value="UniProtKB-KW"/>
</dbReference>
<dbReference type="EMBL" id="JACVQF010000111">
    <property type="protein sequence ID" value="MBD0418197.1"/>
    <property type="molecule type" value="Genomic_DNA"/>
</dbReference>
<evidence type="ECO:0000256" key="6">
    <source>
        <dbReference type="ARBA" id="ARBA00023306"/>
    </source>
</evidence>
<keyword evidence="6" id="KW-0131">Cell cycle</keyword>
<dbReference type="GO" id="GO:0030435">
    <property type="term" value="P:sporulation resulting in formation of a cellular spore"/>
    <property type="evidence" value="ECO:0007669"/>
    <property type="project" value="UniProtKB-KW"/>
</dbReference>
<dbReference type="GO" id="GO:0030428">
    <property type="term" value="C:cell septum"/>
    <property type="evidence" value="ECO:0007669"/>
    <property type="project" value="UniProtKB-SubCell"/>
</dbReference>
<dbReference type="InterPro" id="IPR006776">
    <property type="entry name" value="SsgB"/>
</dbReference>
<accession>A0A926L0M6</accession>
<keyword evidence="5" id="KW-0717">Septation</keyword>
<gene>
    <name evidence="7" type="ORF">H0H10_03270</name>
</gene>
<evidence type="ECO:0000256" key="5">
    <source>
        <dbReference type="ARBA" id="ARBA00023210"/>
    </source>
</evidence>
<evidence type="ECO:0000256" key="1">
    <source>
        <dbReference type="ARBA" id="ARBA00004431"/>
    </source>
</evidence>
<evidence type="ECO:0000256" key="2">
    <source>
        <dbReference type="ARBA" id="ARBA00009323"/>
    </source>
</evidence>
<evidence type="ECO:0000256" key="4">
    <source>
        <dbReference type="ARBA" id="ARBA00022969"/>
    </source>
</evidence>
<keyword evidence="4" id="KW-0749">Sporulation</keyword>
<keyword evidence="8" id="KW-1185">Reference proteome</keyword>
<comment type="similarity">
    <text evidence="2">Belongs to the SsgA family.</text>
</comment>
<protein>
    <submittedName>
        <fullName evidence="7">SsgA family sporulation/cell division regulator</fullName>
    </submittedName>
</protein>
<evidence type="ECO:0000313" key="8">
    <source>
        <dbReference type="Proteomes" id="UP000621210"/>
    </source>
</evidence>
<name>A0A926L0M6_9ACTN</name>
<dbReference type="Pfam" id="PF04686">
    <property type="entry name" value="SsgA"/>
    <property type="match status" value="1"/>
</dbReference>
<sequence length="141" mass="15162">MEQRLSTVTCQTTARLSAPKGPPLPLRAELHYRVADPYAVRLTLGPSTGPVTTWTFARELLAEGLRRPVGPGDVMVVPRYCHHPHSICIVLSNLDGTALIELAAAQVDAFLQQTAALVPFGTESDHLDVDGAITALMGRSH</sequence>
<dbReference type="Proteomes" id="UP000621210">
    <property type="component" value="Unassembled WGS sequence"/>
</dbReference>
<dbReference type="Gene3D" id="2.30.31.20">
    <property type="entry name" value="Sporulation-specific cell division protein SsgB"/>
    <property type="match status" value="1"/>
</dbReference>
<reference evidence="7" key="2">
    <citation type="submission" date="2020-09" db="EMBL/GenBank/DDBJ databases">
        <authorList>
            <person name="Luo X."/>
        </authorList>
    </citation>
    <scope>NUCLEOTIDE SEQUENCE</scope>
    <source>
        <strain evidence="7">TRM S81-3</strain>
    </source>
</reference>